<feature type="compositionally biased region" description="Gly residues" evidence="1">
    <location>
        <begin position="949"/>
        <end position="959"/>
    </location>
</feature>
<dbReference type="InterPro" id="IPR009060">
    <property type="entry name" value="UBA-like_sf"/>
</dbReference>
<dbReference type="CDD" id="cd14279">
    <property type="entry name" value="CUE"/>
    <property type="match status" value="1"/>
</dbReference>
<evidence type="ECO:0000256" key="1">
    <source>
        <dbReference type="SAM" id="MobiDB-lite"/>
    </source>
</evidence>
<dbReference type="Proteomes" id="UP001162541">
    <property type="component" value="Chromosome 4"/>
</dbReference>
<evidence type="ECO:0000313" key="6">
    <source>
        <dbReference type="Proteomes" id="UP001162541"/>
    </source>
</evidence>
<feature type="compositionally biased region" description="Pro residues" evidence="1">
    <location>
        <begin position="216"/>
        <end position="231"/>
    </location>
</feature>
<sequence>MSSSRAGGGSGSAAIPANARKTVQSLREIVPNSEDEIYAMLKECNMDANETVQRLLNQDPFHEVKRRRDKKKEGNKDATDNNRSRPASGSQGRGGGRGGMIDRGSGRGSSLPRHNTNEFNGGRGKSFAPRENGSVNRASSTYGGPSSSTMPTYGQQKAYPSSGLSSAAPASTTASATGHQNGSSGFSRPAAVPQSTWGASSSGHATMADIVKANGAPPPPSVPPPTAPPATAPVGTSLPSSVPQQYTSSPPSATPSVSSGVYSSSTDPVLHPSLDPRATGTPGAIKREVGTVGSTRPKPDWPTSSLNLDATAASAVPSQSLQPISQSSIPPSVAAPSLELENQVARPSSPPPASASPPIHQDRPASHPSSVDTSAGTQPRQGASAPSSAAPGSRSVVVGGPFSTRPVYQPQQHPVGTQKATGAGLEWKPKPAVTSTANMGGVNTPSQPDSVRSSPPSGSVDSVLSGQTSKLQSLNIHDDQPVIIPNHLQVPESERTHLSFGSFGAGFGTSFSSSYGNEEKASTAIAETIPVNEPPVEQQNTTSVVSPAPAALSQTFSVPEENLVSNIDTAVVSMGPPVAPQPELPKADPIVHQGPPYPYLPTVTNYAGFNLMPQMPAGQYAYEPAETQPQDVTRLPSLMPYTDPTTSYYTPPFRPTSDGDARYPPFMPSNPSSKYNGNIGLINLAGQTISSSQETGNTGMPSSVSSAQTSQTGNTQTVQTMPQQQPLPLHAYTGQPTGAPIQHHFANVFGYQYLPPSFAYMHTHAPYQHNYTTTSGYPQPPAGNSYPPTAASSYTPAGAATVKYQLSQYKPGTATGNAPHSAAAQGYGGYATAPSGYAANPTVTGGSATGYDDVPQQYKDNNLYIPNQQGEQSGVWIQAQLSRDMAAAGMQTSSYYNLAQQGQHTAYAHTQQPTHAHAHPGAYANLYHPSQSGPAPTAHQLLQQPQGLGAQGAGGGQAGGYQQPQRTQQTWANNY</sequence>
<reference evidence="6" key="3">
    <citation type="journal article" date="2020" name="Curr. Biol.">
        <title>Chromatin organization in early land plants reveals an ancestral association between H3K27me3, transposons, and constitutive heterochromatin.</title>
        <authorList>
            <person name="Montgomery S.A."/>
            <person name="Tanizawa Y."/>
            <person name="Galik B."/>
            <person name="Wang N."/>
            <person name="Ito T."/>
            <person name="Mochizuki T."/>
            <person name="Akimcheva S."/>
            <person name="Bowman J.L."/>
            <person name="Cognat V."/>
            <person name="Marechal-Drouard L."/>
            <person name="Ekker H."/>
            <person name="Hong S.F."/>
            <person name="Kohchi T."/>
            <person name="Lin S.S."/>
            <person name="Liu L.D."/>
            <person name="Nakamura Y."/>
            <person name="Valeeva L.R."/>
            <person name="Shakirov E.V."/>
            <person name="Shippen D.E."/>
            <person name="Wei W.L."/>
            <person name="Yagura M."/>
            <person name="Yamaoka S."/>
            <person name="Yamato K.T."/>
            <person name="Liu C."/>
            <person name="Berger F."/>
        </authorList>
    </citation>
    <scope>NUCLEOTIDE SEQUENCE [LARGE SCALE GENOMIC DNA]</scope>
    <source>
        <strain evidence="6">Tak-1</strain>
    </source>
</reference>
<feature type="compositionally biased region" description="Gly residues" evidence="1">
    <location>
        <begin position="1"/>
        <end position="11"/>
    </location>
</feature>
<feature type="compositionally biased region" description="Low complexity" evidence="1">
    <location>
        <begin position="378"/>
        <end position="401"/>
    </location>
</feature>
<feature type="compositionally biased region" description="Polar residues" evidence="1">
    <location>
        <begin position="193"/>
        <end position="204"/>
    </location>
</feature>
<reference evidence="3" key="2">
    <citation type="journal article" date="2019" name="Curr. Biol.">
        <title>Chromatin organization in early land plants reveals an ancestral association between H3K27me3, transposons, and constitutive heterochromatin.</title>
        <authorList>
            <person name="Montgomery S.A."/>
            <person name="Tanizawa Y."/>
            <person name="Galik B."/>
            <person name="Wang N."/>
            <person name="Ito T."/>
            <person name="Mochizuki T."/>
            <person name="Akimcheva S."/>
            <person name="Bowman J."/>
            <person name="Cognat V."/>
            <person name="Drouard L."/>
            <person name="Ekker H."/>
            <person name="Houng S."/>
            <person name="Kohchi T."/>
            <person name="Lin S."/>
            <person name="Liu L.D."/>
            <person name="Nakamura Y."/>
            <person name="Valeeva L.R."/>
            <person name="Shakirov E.V."/>
            <person name="Shippen D.E."/>
            <person name="Wei W."/>
            <person name="Yagura M."/>
            <person name="Yamaoka S."/>
            <person name="Yamato K.T."/>
            <person name="Liu C."/>
            <person name="Berger F."/>
        </authorList>
    </citation>
    <scope>NUCLEOTIDE SEQUENCE [LARGE SCALE GENOMIC DNA]</scope>
    <source>
        <strain evidence="3">Tak-1</strain>
    </source>
</reference>
<feature type="compositionally biased region" description="Low complexity" evidence="1">
    <location>
        <begin position="316"/>
        <end position="338"/>
    </location>
</feature>
<dbReference type="SUPFAM" id="SSF46934">
    <property type="entry name" value="UBA-like"/>
    <property type="match status" value="1"/>
</dbReference>
<proteinExistence type="predicted"/>
<feature type="region of interest" description="Disordered" evidence="1">
    <location>
        <begin position="908"/>
        <end position="975"/>
    </location>
</feature>
<organism evidence="4 5">
    <name type="scientific">Marchantia polymorpha subsp. ruderalis</name>
    <dbReference type="NCBI Taxonomy" id="1480154"/>
    <lineage>
        <taxon>Eukaryota</taxon>
        <taxon>Viridiplantae</taxon>
        <taxon>Streptophyta</taxon>
        <taxon>Embryophyta</taxon>
        <taxon>Marchantiophyta</taxon>
        <taxon>Marchantiopsida</taxon>
        <taxon>Marchantiidae</taxon>
        <taxon>Marchantiales</taxon>
        <taxon>Marchantiaceae</taxon>
        <taxon>Marchantia</taxon>
    </lineage>
</organism>
<evidence type="ECO:0000313" key="5">
    <source>
        <dbReference type="Proteomes" id="UP000077202"/>
    </source>
</evidence>
<dbReference type="PANTHER" id="PTHR46775">
    <property type="entry name" value="FLOCCULATION PROTEIN (DUF1296)"/>
    <property type="match status" value="1"/>
</dbReference>
<feature type="compositionally biased region" description="Gly residues" evidence="1">
    <location>
        <begin position="91"/>
        <end position="101"/>
    </location>
</feature>
<feature type="compositionally biased region" description="Polar residues" evidence="1">
    <location>
        <begin position="433"/>
        <end position="467"/>
    </location>
</feature>
<dbReference type="GO" id="GO:0051082">
    <property type="term" value="F:unfolded protein binding"/>
    <property type="evidence" value="ECO:0007669"/>
    <property type="project" value="TreeGrafter"/>
</dbReference>
<dbReference type="PANTHER" id="PTHR46775:SF1">
    <property type="entry name" value="FLOCCULATION PROTEIN (DUF1296)"/>
    <property type="match status" value="1"/>
</dbReference>
<feature type="region of interest" description="Disordered" evidence="1">
    <location>
        <begin position="53"/>
        <end position="467"/>
    </location>
</feature>
<feature type="compositionally biased region" description="Polar residues" evidence="1">
    <location>
        <begin position="133"/>
        <end position="155"/>
    </location>
</feature>
<feature type="compositionally biased region" description="Basic and acidic residues" evidence="1">
    <location>
        <begin position="71"/>
        <end position="83"/>
    </location>
</feature>
<protein>
    <recommendedName>
        <fullName evidence="2">GBF-interacting protein 1 N-terminal domain-containing protein</fullName>
    </recommendedName>
</protein>
<feature type="region of interest" description="Disordered" evidence="1">
    <location>
        <begin position="1"/>
        <end position="23"/>
    </location>
</feature>
<dbReference type="InterPro" id="IPR044277">
    <property type="entry name" value="GIP1"/>
</dbReference>
<evidence type="ECO:0000313" key="4">
    <source>
        <dbReference type="EMBL" id="OAE31567.1"/>
    </source>
</evidence>
<evidence type="ECO:0000259" key="2">
    <source>
        <dbReference type="Pfam" id="PF06972"/>
    </source>
</evidence>
<dbReference type="InterPro" id="IPR009719">
    <property type="entry name" value="GIP1_N"/>
</dbReference>
<dbReference type="Proteomes" id="UP000077202">
    <property type="component" value="Unassembled WGS sequence"/>
</dbReference>
<dbReference type="EMBL" id="LVLJ01001012">
    <property type="protein sequence ID" value="OAE31567.1"/>
    <property type="molecule type" value="Genomic_DNA"/>
</dbReference>
<dbReference type="Pfam" id="PF06972">
    <property type="entry name" value="GIP1_N"/>
    <property type="match status" value="1"/>
</dbReference>
<gene>
    <name evidence="4" type="ORF">AXG93_3415s1270</name>
    <name evidence="3" type="ORF">Mp_4g06750</name>
</gene>
<feature type="compositionally biased region" description="Polar residues" evidence="1">
    <location>
        <begin position="966"/>
        <end position="975"/>
    </location>
</feature>
<dbReference type="EMBL" id="AP019869">
    <property type="protein sequence ID" value="BBN07837.1"/>
    <property type="molecule type" value="Genomic_DNA"/>
</dbReference>
<accession>A0A176WEL4</accession>
<feature type="region of interest" description="Disordered" evidence="1">
    <location>
        <begin position="691"/>
        <end position="713"/>
    </location>
</feature>
<feature type="compositionally biased region" description="Polar residues" evidence="1">
    <location>
        <begin position="409"/>
        <end position="420"/>
    </location>
</feature>
<feature type="compositionally biased region" description="Low complexity" evidence="1">
    <location>
        <begin position="247"/>
        <end position="265"/>
    </location>
</feature>
<name>A0A176WEL4_MARPO</name>
<keyword evidence="5" id="KW-1185">Reference proteome</keyword>
<dbReference type="AlphaFoldDB" id="A0A176WEL4"/>
<feature type="compositionally biased region" description="Polar residues" evidence="1">
    <location>
        <begin position="367"/>
        <end position="377"/>
    </location>
</feature>
<feature type="compositionally biased region" description="Low complexity" evidence="1">
    <location>
        <begin position="158"/>
        <end position="178"/>
    </location>
</feature>
<evidence type="ECO:0000313" key="3">
    <source>
        <dbReference type="EMBL" id="BBN07837.1"/>
    </source>
</evidence>
<reference evidence="4 5" key="1">
    <citation type="submission" date="2016-03" db="EMBL/GenBank/DDBJ databases">
        <title>Mechanisms controlling the formation of the plant cell surface in tip-growing cells are functionally conserved among land plants.</title>
        <authorList>
            <person name="Honkanen S."/>
            <person name="Jones V.A."/>
            <person name="Morieri G."/>
            <person name="Champion C."/>
            <person name="Hetherington A.J."/>
            <person name="Kelly S."/>
            <person name="Saint-Marcoux D."/>
            <person name="Proust H."/>
            <person name="Prescott H."/>
            <person name="Dolan L."/>
        </authorList>
    </citation>
    <scope>NUCLEOTIDE SEQUENCE [LARGE SCALE GENOMIC DNA]</scope>
    <source>
        <strain evidence="5">cv. Tak-1 and cv. Tak-2</strain>
        <tissue evidence="4">Whole gametophyte</tissue>
    </source>
</reference>
<feature type="domain" description="GBF-interacting protein 1 N-terminal" evidence="2">
    <location>
        <begin position="15"/>
        <end position="73"/>
    </location>
</feature>